<reference evidence="2 3" key="1">
    <citation type="journal article" date="2023" name="Sci. Data">
        <title>Genome assembly of the Korean intertidal mud-creeper Batillaria attramentaria.</title>
        <authorList>
            <person name="Patra A.K."/>
            <person name="Ho P.T."/>
            <person name="Jun S."/>
            <person name="Lee S.J."/>
            <person name="Kim Y."/>
            <person name="Won Y.J."/>
        </authorList>
    </citation>
    <scope>NUCLEOTIDE SEQUENCE [LARGE SCALE GENOMIC DNA]</scope>
    <source>
        <strain evidence="2">Wonlab-2016</strain>
    </source>
</reference>
<dbReference type="AlphaFoldDB" id="A0ABD0JDX4"/>
<sequence length="137" mass="15569">TFGRMSVRETRNTITRFAEHLDLKDVPRQRHGLTKRLNCEDSRRPILCSRRTLPLDLRSPPKTTKNSFRRFAASFSERGNDLAMKGSPCFPPTGLESWGGRHSSFKTPSGDCPETRVPGAASLTENGKHNVRYLRQR</sequence>
<proteinExistence type="predicted"/>
<dbReference type="EMBL" id="JACVVK020000483">
    <property type="protein sequence ID" value="KAK7471670.1"/>
    <property type="molecule type" value="Genomic_DNA"/>
</dbReference>
<dbReference type="Proteomes" id="UP001519460">
    <property type="component" value="Unassembled WGS sequence"/>
</dbReference>
<feature type="non-terminal residue" evidence="2">
    <location>
        <position position="1"/>
    </location>
</feature>
<comment type="caution">
    <text evidence="2">The sequence shown here is derived from an EMBL/GenBank/DDBJ whole genome shotgun (WGS) entry which is preliminary data.</text>
</comment>
<accession>A0ABD0JDX4</accession>
<feature type="non-terminal residue" evidence="2">
    <location>
        <position position="137"/>
    </location>
</feature>
<evidence type="ECO:0000313" key="2">
    <source>
        <dbReference type="EMBL" id="KAK7471670.1"/>
    </source>
</evidence>
<keyword evidence="3" id="KW-1185">Reference proteome</keyword>
<organism evidence="2 3">
    <name type="scientific">Batillaria attramentaria</name>
    <dbReference type="NCBI Taxonomy" id="370345"/>
    <lineage>
        <taxon>Eukaryota</taxon>
        <taxon>Metazoa</taxon>
        <taxon>Spiralia</taxon>
        <taxon>Lophotrochozoa</taxon>
        <taxon>Mollusca</taxon>
        <taxon>Gastropoda</taxon>
        <taxon>Caenogastropoda</taxon>
        <taxon>Sorbeoconcha</taxon>
        <taxon>Cerithioidea</taxon>
        <taxon>Batillariidae</taxon>
        <taxon>Batillaria</taxon>
    </lineage>
</organism>
<feature type="region of interest" description="Disordered" evidence="1">
    <location>
        <begin position="95"/>
        <end position="137"/>
    </location>
</feature>
<gene>
    <name evidence="2" type="ORF">BaRGS_00035683</name>
</gene>
<evidence type="ECO:0000313" key="3">
    <source>
        <dbReference type="Proteomes" id="UP001519460"/>
    </source>
</evidence>
<name>A0ABD0JDX4_9CAEN</name>
<protein>
    <submittedName>
        <fullName evidence="2">Uncharacterized protein</fullName>
    </submittedName>
</protein>
<evidence type="ECO:0000256" key="1">
    <source>
        <dbReference type="SAM" id="MobiDB-lite"/>
    </source>
</evidence>